<dbReference type="GO" id="GO:0051082">
    <property type="term" value="F:unfolded protein binding"/>
    <property type="evidence" value="ECO:0007669"/>
    <property type="project" value="InterPro"/>
</dbReference>
<dbReference type="Proteomes" id="UP000231474">
    <property type="component" value="Unassembled WGS sequence"/>
</dbReference>
<dbReference type="InterPro" id="IPR036869">
    <property type="entry name" value="J_dom_sf"/>
</dbReference>
<dbReference type="GO" id="GO:0042026">
    <property type="term" value="P:protein refolding"/>
    <property type="evidence" value="ECO:0007669"/>
    <property type="project" value="TreeGrafter"/>
</dbReference>
<evidence type="ECO:0000256" key="1">
    <source>
        <dbReference type="ARBA" id="ARBA00022723"/>
    </source>
</evidence>
<organism evidence="7 8">
    <name type="scientific">Candidatus Shapirobacteria bacterium CG10_big_fil_rev_8_21_14_0_10_40_9</name>
    <dbReference type="NCBI Taxonomy" id="1974888"/>
    <lineage>
        <taxon>Bacteria</taxon>
        <taxon>Candidatus Shapironibacteriota</taxon>
    </lineage>
</organism>
<dbReference type="Pfam" id="PF01556">
    <property type="entry name" value="DnaJ_C"/>
    <property type="match status" value="1"/>
</dbReference>
<dbReference type="PRINTS" id="PR00625">
    <property type="entry name" value="JDOMAIN"/>
</dbReference>
<dbReference type="PANTHER" id="PTHR43096">
    <property type="entry name" value="DNAJ HOMOLOG 1, MITOCHONDRIAL-RELATED"/>
    <property type="match status" value="1"/>
</dbReference>
<dbReference type="PANTHER" id="PTHR43096:SF52">
    <property type="entry name" value="DNAJ HOMOLOG 1, MITOCHONDRIAL-RELATED"/>
    <property type="match status" value="1"/>
</dbReference>
<evidence type="ECO:0000259" key="6">
    <source>
        <dbReference type="PROSITE" id="PS50076"/>
    </source>
</evidence>
<dbReference type="EMBL" id="PFEK01000034">
    <property type="protein sequence ID" value="PJE67556.1"/>
    <property type="molecule type" value="Genomic_DNA"/>
</dbReference>
<reference evidence="8" key="1">
    <citation type="submission" date="2017-09" db="EMBL/GenBank/DDBJ databases">
        <title>Depth-based differentiation of microbial function through sediment-hosted aquifers and enrichment of novel symbionts in the deep terrestrial subsurface.</title>
        <authorList>
            <person name="Probst A.J."/>
            <person name="Ladd B."/>
            <person name="Jarett J.K."/>
            <person name="Geller-Mcgrath D.E."/>
            <person name="Sieber C.M.K."/>
            <person name="Emerson J.B."/>
            <person name="Anantharaman K."/>
            <person name="Thomas B.C."/>
            <person name="Malmstrom R."/>
            <person name="Stieglmeier M."/>
            <person name="Klingl A."/>
            <person name="Woyke T."/>
            <person name="Ryan C.M."/>
            <person name="Banfield J.F."/>
        </authorList>
    </citation>
    <scope>NUCLEOTIDE SEQUENCE [LARGE SCALE GENOMIC DNA]</scope>
</reference>
<feature type="domain" description="J" evidence="6">
    <location>
        <begin position="6"/>
        <end position="70"/>
    </location>
</feature>
<dbReference type="GO" id="GO:0008270">
    <property type="term" value="F:zinc ion binding"/>
    <property type="evidence" value="ECO:0007669"/>
    <property type="project" value="UniProtKB-KW"/>
</dbReference>
<dbReference type="FunFam" id="2.60.260.20:FF:000005">
    <property type="entry name" value="Chaperone protein dnaJ 1, mitochondrial"/>
    <property type="match status" value="1"/>
</dbReference>
<keyword evidence="4" id="KW-0862">Zinc</keyword>
<dbReference type="GO" id="GO:0005737">
    <property type="term" value="C:cytoplasm"/>
    <property type="evidence" value="ECO:0007669"/>
    <property type="project" value="TreeGrafter"/>
</dbReference>
<dbReference type="CDD" id="cd10747">
    <property type="entry name" value="DnaJ_C"/>
    <property type="match status" value="1"/>
</dbReference>
<dbReference type="InterPro" id="IPR001623">
    <property type="entry name" value="DnaJ_domain"/>
</dbReference>
<evidence type="ECO:0000313" key="8">
    <source>
        <dbReference type="Proteomes" id="UP000231474"/>
    </source>
</evidence>
<dbReference type="InterPro" id="IPR002939">
    <property type="entry name" value="DnaJ_C"/>
</dbReference>
<dbReference type="PROSITE" id="PS50076">
    <property type="entry name" value="DNAJ_2"/>
    <property type="match status" value="1"/>
</dbReference>
<evidence type="ECO:0000256" key="5">
    <source>
        <dbReference type="ARBA" id="ARBA00023186"/>
    </source>
</evidence>
<protein>
    <submittedName>
        <fullName evidence="7">Molecular chaperone DnaJ</fullName>
    </submittedName>
</protein>
<gene>
    <name evidence="7" type="ORF">COU95_01785</name>
</gene>
<dbReference type="SMART" id="SM00271">
    <property type="entry name" value="DnaJ"/>
    <property type="match status" value="1"/>
</dbReference>
<dbReference type="AlphaFoldDB" id="A0A2M8L3S6"/>
<dbReference type="InterPro" id="IPR018253">
    <property type="entry name" value="DnaJ_domain_CS"/>
</dbReference>
<dbReference type="InterPro" id="IPR008971">
    <property type="entry name" value="HSP40/DnaJ_pept-bd"/>
</dbReference>
<proteinExistence type="predicted"/>
<evidence type="ECO:0000256" key="3">
    <source>
        <dbReference type="ARBA" id="ARBA00022771"/>
    </source>
</evidence>
<dbReference type="Gene3D" id="1.10.287.110">
    <property type="entry name" value="DnaJ domain"/>
    <property type="match status" value="1"/>
</dbReference>
<dbReference type="Gene3D" id="2.60.260.20">
    <property type="entry name" value="Urease metallochaperone UreE, N-terminal domain"/>
    <property type="match status" value="2"/>
</dbReference>
<dbReference type="PROSITE" id="PS00636">
    <property type="entry name" value="DNAJ_1"/>
    <property type="match status" value="1"/>
</dbReference>
<keyword evidence="5" id="KW-0143">Chaperone</keyword>
<comment type="caution">
    <text evidence="7">The sequence shown here is derived from an EMBL/GenBank/DDBJ whole genome shotgun (WGS) entry which is preliminary data.</text>
</comment>
<keyword evidence="2" id="KW-0677">Repeat</keyword>
<dbReference type="Pfam" id="PF00226">
    <property type="entry name" value="DnaJ"/>
    <property type="match status" value="1"/>
</dbReference>
<dbReference type="SUPFAM" id="SSF49493">
    <property type="entry name" value="HSP40/DnaJ peptide-binding domain"/>
    <property type="match status" value="2"/>
</dbReference>
<keyword evidence="1" id="KW-0479">Metal-binding</keyword>
<evidence type="ECO:0000313" key="7">
    <source>
        <dbReference type="EMBL" id="PJE67556.1"/>
    </source>
</evidence>
<accession>A0A2M8L3S6</accession>
<evidence type="ECO:0000256" key="4">
    <source>
        <dbReference type="ARBA" id="ARBA00022833"/>
    </source>
</evidence>
<dbReference type="SUPFAM" id="SSF46565">
    <property type="entry name" value="Chaperone J-domain"/>
    <property type="match status" value="1"/>
</dbReference>
<sequence length="297" mass="33182">MTTTRDYYDVLGVSKSASQEELKKAYRKQALEWHPDRNKSPEAEKRFKEINEAYEVLSDSEKRAAYDQFGHAAFEPGGMGAGGFAGGPFGGGQTRTYRQGPFTYTYTTYGGGEPFEGLGFDFSDPFEIFEQFFGGASPFGRQQRVPRYGLTLDFLEAAKGCEKEVSIEGERRKIKIPPGVDDGSRINFGDFYVTIDVSPDPIFKREGSDVLVDVQIPLTLAILGGTIEVPTINGDLKLRIRPGTQPGTMVRLRGRGIKHLRGSARGDQYVRLQIKIPEKLTREQREILEEFEEAEKG</sequence>
<keyword evidence="3" id="KW-0863">Zinc-finger</keyword>
<dbReference type="CDD" id="cd06257">
    <property type="entry name" value="DnaJ"/>
    <property type="match status" value="1"/>
</dbReference>
<evidence type="ECO:0000256" key="2">
    <source>
        <dbReference type="ARBA" id="ARBA00022737"/>
    </source>
</evidence>
<name>A0A2M8L3S6_9BACT</name>